<dbReference type="EMBL" id="CP021455">
    <property type="protein sequence ID" value="ARU04441.1"/>
    <property type="molecule type" value="Genomic_DNA"/>
</dbReference>
<dbReference type="InterPro" id="IPR013225">
    <property type="entry name" value="PaaX_C"/>
</dbReference>
<proteinExistence type="predicted"/>
<dbReference type="PANTHER" id="PTHR30319">
    <property type="entry name" value="PHENYLACETIC ACID REGULATOR-RELATED TRANSCRIPTIONAL REPRESSOR"/>
    <property type="match status" value="1"/>
</dbReference>
<evidence type="ECO:0000313" key="3">
    <source>
        <dbReference type="Proteomes" id="UP000196138"/>
    </source>
</evidence>
<gene>
    <name evidence="2" type="ORF">CCO03_06905</name>
</gene>
<feature type="domain" description="Transcriptional repressor PaaX-like C-terminal" evidence="1">
    <location>
        <begin position="187"/>
        <end position="268"/>
    </location>
</feature>
<accession>A0A1Y0ELW9</accession>
<dbReference type="RefSeq" id="WP_087279017.1">
    <property type="nucleotide sequence ID" value="NZ_CP021455.1"/>
</dbReference>
<dbReference type="InterPro" id="IPR036388">
    <property type="entry name" value="WH-like_DNA-bd_sf"/>
</dbReference>
<dbReference type="KEGG" id="cser:CCO03_06905"/>
<dbReference type="Pfam" id="PF08223">
    <property type="entry name" value="PaaX_C"/>
    <property type="match status" value="1"/>
</dbReference>
<evidence type="ECO:0000313" key="2">
    <source>
        <dbReference type="EMBL" id="ARU04441.1"/>
    </source>
</evidence>
<dbReference type="Gene3D" id="3.30.70.2650">
    <property type="match status" value="1"/>
</dbReference>
<reference evidence="2 3" key="1">
    <citation type="submission" date="2017-05" db="EMBL/GenBank/DDBJ databases">
        <authorList>
            <person name="Song R."/>
            <person name="Chenine A.L."/>
            <person name="Ruprecht R.M."/>
        </authorList>
    </citation>
    <scope>NUCLEOTIDE SEQUENCE [LARGE SCALE GENOMIC DNA]</scope>
    <source>
        <strain evidence="2 3">DSM 26136</strain>
    </source>
</reference>
<name>A0A1Y0ELW9_9BURK</name>
<sequence length="272" mass="29711">MPRPSPRALPDTVTRSDAPSARELLLKLLVSRKNQPLDAATAIRACALFDVADNAVRVALNRLLASGLVETAGRGAYRLGPQGRAMGREVAAWRDLEQQLVPWDGGWVAVLALASPDRKVQRANQRALALLGLRELTAGLCVRPDNLDGGVMRLRKRLRDLGLDRGAPVFQVRELDTPLDKAARGLWPLQALAAAYDQTQAHLQASLTRLPQLPLEAAAREAWLTGDAAIRQLVFDPLLPEPLVPAPARAAFLDTVKAYDDAGKRIWRRFLA</sequence>
<keyword evidence="3" id="KW-1185">Reference proteome</keyword>
<organism evidence="2 3">
    <name type="scientific">Comamonas serinivorans</name>
    <dbReference type="NCBI Taxonomy" id="1082851"/>
    <lineage>
        <taxon>Bacteria</taxon>
        <taxon>Pseudomonadati</taxon>
        <taxon>Pseudomonadota</taxon>
        <taxon>Betaproteobacteria</taxon>
        <taxon>Burkholderiales</taxon>
        <taxon>Comamonadaceae</taxon>
        <taxon>Comamonas</taxon>
    </lineage>
</organism>
<dbReference type="GO" id="GO:0006351">
    <property type="term" value="P:DNA-templated transcription"/>
    <property type="evidence" value="ECO:0007669"/>
    <property type="project" value="TreeGrafter"/>
</dbReference>
<dbReference type="Proteomes" id="UP000196138">
    <property type="component" value="Chromosome"/>
</dbReference>
<dbReference type="Gene3D" id="1.10.10.10">
    <property type="entry name" value="Winged helix-like DNA-binding domain superfamily/Winged helix DNA-binding domain"/>
    <property type="match status" value="1"/>
</dbReference>
<dbReference type="OrthoDB" id="6380574at2"/>
<dbReference type="AlphaFoldDB" id="A0A1Y0ELW9"/>
<dbReference type="PANTHER" id="PTHR30319:SF1">
    <property type="entry name" value="TRANSCRIPTIONAL REPRESSOR PAAX"/>
    <property type="match status" value="1"/>
</dbReference>
<evidence type="ECO:0000259" key="1">
    <source>
        <dbReference type="Pfam" id="PF08223"/>
    </source>
</evidence>
<protein>
    <submittedName>
        <fullName evidence="2">PaaX family transcriptional regulator</fullName>
    </submittedName>
</protein>